<evidence type="ECO:0000313" key="1">
    <source>
        <dbReference type="EMBL" id="EMF16114.1"/>
    </source>
</evidence>
<proteinExistence type="predicted"/>
<dbReference type="HOGENOM" id="CLU_1210450_0_0_1"/>
<accession>M3DF12</accession>
<keyword evidence="2" id="KW-1185">Reference proteome</keyword>
<reference evidence="1 2" key="1">
    <citation type="journal article" date="2012" name="PLoS Pathog.">
        <title>Diverse lifestyles and strategies of plant pathogenesis encoded in the genomes of eighteen Dothideomycetes fungi.</title>
        <authorList>
            <person name="Ohm R.A."/>
            <person name="Feau N."/>
            <person name="Henrissat B."/>
            <person name="Schoch C.L."/>
            <person name="Horwitz B.A."/>
            <person name="Barry K.W."/>
            <person name="Condon B.J."/>
            <person name="Copeland A.C."/>
            <person name="Dhillon B."/>
            <person name="Glaser F."/>
            <person name="Hesse C.N."/>
            <person name="Kosti I."/>
            <person name="LaButti K."/>
            <person name="Lindquist E.A."/>
            <person name="Lucas S."/>
            <person name="Salamov A.A."/>
            <person name="Bradshaw R.E."/>
            <person name="Ciuffetti L."/>
            <person name="Hamelin R.C."/>
            <person name="Kema G.H.J."/>
            <person name="Lawrence C."/>
            <person name="Scott J.A."/>
            <person name="Spatafora J.W."/>
            <person name="Turgeon B.G."/>
            <person name="de Wit P.J.G.M."/>
            <person name="Zhong S."/>
            <person name="Goodwin S.B."/>
            <person name="Grigoriev I.V."/>
        </authorList>
    </citation>
    <scope>NUCLEOTIDE SEQUENCE [LARGE SCALE GENOMIC DNA]</scope>
    <source>
        <strain evidence="1 2">SO2202</strain>
    </source>
</reference>
<protein>
    <submittedName>
        <fullName evidence="1">Uncharacterized protein</fullName>
    </submittedName>
</protein>
<dbReference type="RefSeq" id="XP_016764235.1">
    <property type="nucleotide sequence ID" value="XM_016904515.1"/>
</dbReference>
<evidence type="ECO:0000313" key="2">
    <source>
        <dbReference type="Proteomes" id="UP000016931"/>
    </source>
</evidence>
<sequence>MLHTLASEAHAVNTSIRPAVKSCVQLIVQPRGPGWLVVDPCAYHLLNYSKDSSSRRSSKRAMGSVAIHRLGQQNLGRSCPRYKRRVSPLEIAITCKPIIIKPSSEPLQHNKRTIISSVSGHHHEDLHGVPLPHGSCHCIASCPPACRCTPYHNERECIKNYDQHFQQEEKAVEARDMSPRNAENNKVSCASYSRRFPLPLSLSLSLSNANLSIPIYSLTVTTIGVVTNG</sequence>
<name>M3DF12_SPHMS</name>
<dbReference type="AlphaFoldDB" id="M3DF12"/>
<gene>
    <name evidence="1" type="ORF">SEPMUDRAFT_147773</name>
</gene>
<dbReference type="GeneID" id="27901652"/>
<dbReference type="EMBL" id="KB456261">
    <property type="protein sequence ID" value="EMF16114.1"/>
    <property type="molecule type" value="Genomic_DNA"/>
</dbReference>
<organism evidence="1 2">
    <name type="scientific">Sphaerulina musiva (strain SO2202)</name>
    <name type="common">Poplar stem canker fungus</name>
    <name type="synonym">Septoria musiva</name>
    <dbReference type="NCBI Taxonomy" id="692275"/>
    <lineage>
        <taxon>Eukaryota</taxon>
        <taxon>Fungi</taxon>
        <taxon>Dikarya</taxon>
        <taxon>Ascomycota</taxon>
        <taxon>Pezizomycotina</taxon>
        <taxon>Dothideomycetes</taxon>
        <taxon>Dothideomycetidae</taxon>
        <taxon>Mycosphaerellales</taxon>
        <taxon>Mycosphaerellaceae</taxon>
        <taxon>Sphaerulina</taxon>
    </lineage>
</organism>
<dbReference type="Proteomes" id="UP000016931">
    <property type="component" value="Unassembled WGS sequence"/>
</dbReference>